<name>A0A6S6T1I9_9BACT</name>
<organism evidence="10">
    <name type="scientific">uncultured Sulfurovum sp</name>
    <dbReference type="NCBI Taxonomy" id="269237"/>
    <lineage>
        <taxon>Bacteria</taxon>
        <taxon>Pseudomonadati</taxon>
        <taxon>Campylobacterota</taxon>
        <taxon>Epsilonproteobacteria</taxon>
        <taxon>Campylobacterales</taxon>
        <taxon>Sulfurovaceae</taxon>
        <taxon>Sulfurovum</taxon>
        <taxon>environmental samples</taxon>
    </lineage>
</organism>
<dbReference type="InterPro" id="IPR005117">
    <property type="entry name" value="NiRdtase/SiRdtase_haem-b_fer"/>
</dbReference>
<evidence type="ECO:0000256" key="6">
    <source>
        <dbReference type="ARBA" id="ARBA00023004"/>
    </source>
</evidence>
<dbReference type="Pfam" id="PF01077">
    <property type="entry name" value="NIR_SIR"/>
    <property type="match status" value="2"/>
</dbReference>
<dbReference type="GO" id="GO:0020037">
    <property type="term" value="F:heme binding"/>
    <property type="evidence" value="ECO:0007669"/>
    <property type="project" value="InterPro"/>
</dbReference>
<dbReference type="Pfam" id="PF03460">
    <property type="entry name" value="NIR_SIR_ferr"/>
    <property type="match status" value="2"/>
</dbReference>
<keyword evidence="5 10" id="KW-0560">Oxidoreductase</keyword>
<evidence type="ECO:0000313" key="10">
    <source>
        <dbReference type="EMBL" id="CAA6810537.1"/>
    </source>
</evidence>
<dbReference type="InterPro" id="IPR045854">
    <property type="entry name" value="NO2/SO3_Rdtase_4Fe4S_sf"/>
</dbReference>
<proteinExistence type="inferred from homology"/>
<feature type="domain" description="Nitrite/Sulfite reductase ferredoxin-like" evidence="9">
    <location>
        <begin position="107"/>
        <end position="169"/>
    </location>
</feature>
<keyword evidence="3" id="KW-0349">Heme</keyword>
<dbReference type="AlphaFoldDB" id="A0A6S6T1I9"/>
<dbReference type="SUPFAM" id="SSF55124">
    <property type="entry name" value="Nitrite/Sulfite reductase N-terminal domain-like"/>
    <property type="match status" value="2"/>
</dbReference>
<dbReference type="PANTHER" id="PTHR32439">
    <property type="entry name" value="FERREDOXIN--NITRITE REDUCTASE, CHLOROPLASTIC"/>
    <property type="match status" value="1"/>
</dbReference>
<reference evidence="10" key="1">
    <citation type="submission" date="2020-01" db="EMBL/GenBank/DDBJ databases">
        <authorList>
            <person name="Meier V. D."/>
            <person name="Meier V D."/>
        </authorList>
    </citation>
    <scope>NUCLEOTIDE SEQUENCE</scope>
    <source>
        <strain evidence="10">HLG_WM_MAG_04</strain>
    </source>
</reference>
<evidence type="ECO:0000256" key="2">
    <source>
        <dbReference type="ARBA" id="ARBA00022485"/>
    </source>
</evidence>
<dbReference type="SUPFAM" id="SSF56014">
    <property type="entry name" value="Nitrite and sulphite reductase 4Fe-4S domain-like"/>
    <property type="match status" value="2"/>
</dbReference>
<sequence>MCWYYCPKRKETCLLLAFVKTMSRYCLTNLILSFGWLSIIRRKPMSVLETAFEKRNKKQNKVETIKALKLPMEVHVKLEAIAAAGYDALDKEDSAYFLKCFGLFDKGEDFMLRVRIPIGQLSHRQAVRIGEVAKKYGDDYIDLTTRMQIELRYLKIENIAKVLQELQEVGLSTFQTGVDNPRNIVADPLEGLAFDNIIDVTPIVKELQSLVIENTEWISALPRKFNTGILGSLSNSCNIFGHDCCFALANKEGEFGFNVYLGARVGIQSKDANVFVTIQEVPSFFMALLETFKTFGYRDNRNKNRLHFLLQDVGVEAFVQEVKNRAGETFNTAGQTLVQSQSIALGANKVLQRNGKYAHKIIIPSGIFSGTDLIDLADRAKSFGSGDLRLTYDQNIYVVNLDKSALDAFESTTIFSKYNQYNNLYFNDMIACAGTKTCSFGVIPNKPDAIEMANFLKSEVAIENGMVRMNWSACPKGCGVHGIADIGFEGCKAKDDEGNKVDGVHIFMGGKITRTALEAKLLHKTLPITEAKYHVKYLLEVYAEFKQRGETFETFENRYFSANYSYQALAFYTKINYVLNDKLGLNTKLKLDKTPKTFKKENLEIFDFGLKLFKLLTNEKRYVAVEDFEPVLVQARHIKRNEVSTLNPNVPAKLSEVIYMMTDNDKKTRAAVFSELLMALKAL</sequence>
<feature type="domain" description="Nitrite/sulphite reductase 4Fe-4S" evidence="8">
    <location>
        <begin position="178"/>
        <end position="328"/>
    </location>
</feature>
<comment type="similarity">
    <text evidence="1">Belongs to the nitrite and sulfite reductase 4Fe-4S domain family.</text>
</comment>
<evidence type="ECO:0000259" key="9">
    <source>
        <dbReference type="Pfam" id="PF03460"/>
    </source>
</evidence>
<evidence type="ECO:0000256" key="4">
    <source>
        <dbReference type="ARBA" id="ARBA00022723"/>
    </source>
</evidence>
<keyword evidence="2" id="KW-0004">4Fe-4S</keyword>
<keyword evidence="4" id="KW-0479">Metal-binding</keyword>
<dbReference type="Gene3D" id="3.90.480.20">
    <property type="match status" value="1"/>
</dbReference>
<evidence type="ECO:0000259" key="8">
    <source>
        <dbReference type="Pfam" id="PF01077"/>
    </source>
</evidence>
<protein>
    <submittedName>
        <fullName evidence="10">Ferredoxin--nitrite reductase (EC)</fullName>
        <ecNumber evidence="10">1.7.7.1</ecNumber>
    </submittedName>
</protein>
<dbReference type="GO" id="GO:0048307">
    <property type="term" value="F:ferredoxin-nitrite reductase activity"/>
    <property type="evidence" value="ECO:0007669"/>
    <property type="project" value="UniProtKB-EC"/>
</dbReference>
<dbReference type="InterPro" id="IPR051329">
    <property type="entry name" value="NIR_SIR_4Fe-4S"/>
</dbReference>
<evidence type="ECO:0000256" key="1">
    <source>
        <dbReference type="ARBA" id="ARBA00010429"/>
    </source>
</evidence>
<dbReference type="PANTHER" id="PTHR32439:SF0">
    <property type="entry name" value="FERREDOXIN--NITRITE REDUCTASE, CHLOROPLASTIC"/>
    <property type="match status" value="1"/>
</dbReference>
<keyword evidence="7" id="KW-0411">Iron-sulfur</keyword>
<keyword evidence="6" id="KW-0408">Iron</keyword>
<gene>
    <name evidence="10" type="ORF">HELGO_WM17804</name>
</gene>
<dbReference type="Gene3D" id="3.30.413.10">
    <property type="entry name" value="Sulfite Reductase Hemoprotein, domain 1"/>
    <property type="match status" value="2"/>
</dbReference>
<dbReference type="GO" id="GO:0046872">
    <property type="term" value="F:metal ion binding"/>
    <property type="evidence" value="ECO:0007669"/>
    <property type="project" value="UniProtKB-KW"/>
</dbReference>
<accession>A0A6S6T1I9</accession>
<evidence type="ECO:0000256" key="7">
    <source>
        <dbReference type="ARBA" id="ARBA00023014"/>
    </source>
</evidence>
<dbReference type="EC" id="1.7.7.1" evidence="10"/>
<dbReference type="InterPro" id="IPR006067">
    <property type="entry name" value="NO2/SO3_Rdtase_4Fe4S_dom"/>
</dbReference>
<evidence type="ECO:0000256" key="5">
    <source>
        <dbReference type="ARBA" id="ARBA00023002"/>
    </source>
</evidence>
<dbReference type="GO" id="GO:0051539">
    <property type="term" value="F:4 iron, 4 sulfur cluster binding"/>
    <property type="evidence" value="ECO:0007669"/>
    <property type="project" value="UniProtKB-KW"/>
</dbReference>
<dbReference type="InterPro" id="IPR036136">
    <property type="entry name" value="Nit/Sulf_reduc_fer-like_dom_sf"/>
</dbReference>
<feature type="domain" description="Nitrite/Sulfite reductase ferredoxin-like" evidence="9">
    <location>
        <begin position="352"/>
        <end position="409"/>
    </location>
</feature>
<evidence type="ECO:0000256" key="3">
    <source>
        <dbReference type="ARBA" id="ARBA00022617"/>
    </source>
</evidence>
<dbReference type="EMBL" id="CACVAX010000029">
    <property type="protein sequence ID" value="CAA6810537.1"/>
    <property type="molecule type" value="Genomic_DNA"/>
</dbReference>
<feature type="domain" description="Nitrite/sulphite reductase 4Fe-4S" evidence="8">
    <location>
        <begin position="431"/>
        <end position="549"/>
    </location>
</feature>